<sequence>MYRLMIVDDDEIIREGLVKNINWNENGIQVVAEAKNGKEALEKIELFIPEIILSDIKMPFMDGIELAKYLYEHNPQIKILLLSAYEEFEYAKKALQYHVSDYIMKYESNDVILDRVKHLIVQYEIDKKHNEIIDSNKDYLMKDFIQQLCFNKLEKGEIEKKIDDVNSEYKTGLFSVLSFAIETYNSKRETSIITLSNDQKIINHINEFFKQNEFLTVVFQDKENIKFVINYKGYVELTADMFRKKLELLVYEIESSHPINMQIGGGNFYTRIEDIHKSYLEAEEALSTVKYIEKGRRGSRVILFGTTKDKHGNMAETMDKIVQYINEHFSDTDLSLNTIARQVYLSPNYISTLFKKYLDVNISNYIIDIRMKKAAKLLRESDYKAYEIANMVGYTNSQYFSILFKRSIGISPTDYRSQNQ</sequence>
<evidence type="ECO:0000256" key="4">
    <source>
        <dbReference type="ARBA" id="ARBA00022553"/>
    </source>
</evidence>
<feature type="modified residue" description="4-aspartylphosphate" evidence="10">
    <location>
        <position position="55"/>
    </location>
</feature>
<dbReference type="GO" id="GO:0000160">
    <property type="term" value="P:phosphorelay signal transduction system"/>
    <property type="evidence" value="ECO:0007669"/>
    <property type="project" value="UniProtKB-KW"/>
</dbReference>
<evidence type="ECO:0000256" key="7">
    <source>
        <dbReference type="ARBA" id="ARBA00023125"/>
    </source>
</evidence>
<dbReference type="GO" id="GO:0043565">
    <property type="term" value="F:sequence-specific DNA binding"/>
    <property type="evidence" value="ECO:0007669"/>
    <property type="project" value="InterPro"/>
</dbReference>
<evidence type="ECO:0000256" key="5">
    <source>
        <dbReference type="ARBA" id="ARBA00023012"/>
    </source>
</evidence>
<dbReference type="PROSITE" id="PS50110">
    <property type="entry name" value="RESPONSE_REGULATORY"/>
    <property type="match status" value="1"/>
</dbReference>
<evidence type="ECO:0000313" key="14">
    <source>
        <dbReference type="Proteomes" id="UP000199701"/>
    </source>
</evidence>
<dbReference type="RefSeq" id="WP_092453291.1">
    <property type="nucleotide sequence ID" value="NZ_FOJI01000006.1"/>
</dbReference>
<keyword evidence="6" id="KW-0805">Transcription regulation</keyword>
<keyword evidence="8" id="KW-0804">Transcription</keyword>
<evidence type="ECO:0000256" key="9">
    <source>
        <dbReference type="ARBA" id="ARBA00024867"/>
    </source>
</evidence>
<dbReference type="GO" id="GO:0005737">
    <property type="term" value="C:cytoplasm"/>
    <property type="evidence" value="ECO:0007669"/>
    <property type="project" value="UniProtKB-SubCell"/>
</dbReference>
<dbReference type="PANTHER" id="PTHR42713:SF3">
    <property type="entry name" value="TRANSCRIPTIONAL REGULATORY PROTEIN HPTR"/>
    <property type="match status" value="1"/>
</dbReference>
<dbReference type="InterPro" id="IPR020449">
    <property type="entry name" value="Tscrpt_reg_AraC-type_HTH"/>
</dbReference>
<evidence type="ECO:0000259" key="12">
    <source>
        <dbReference type="PROSITE" id="PS50110"/>
    </source>
</evidence>
<dbReference type="PANTHER" id="PTHR42713">
    <property type="entry name" value="HISTIDINE KINASE-RELATED"/>
    <property type="match status" value="1"/>
</dbReference>
<evidence type="ECO:0000256" key="8">
    <source>
        <dbReference type="ARBA" id="ARBA00023163"/>
    </source>
</evidence>
<organism evidence="13 14">
    <name type="scientific">[Clostridium] fimetarium</name>
    <dbReference type="NCBI Taxonomy" id="99656"/>
    <lineage>
        <taxon>Bacteria</taxon>
        <taxon>Bacillati</taxon>
        <taxon>Bacillota</taxon>
        <taxon>Clostridia</taxon>
        <taxon>Lachnospirales</taxon>
        <taxon>Lachnospiraceae</taxon>
    </lineage>
</organism>
<dbReference type="Gene3D" id="1.10.10.60">
    <property type="entry name" value="Homeodomain-like"/>
    <property type="match status" value="2"/>
</dbReference>
<dbReference type="CDD" id="cd17536">
    <property type="entry name" value="REC_YesN-like"/>
    <property type="match status" value="1"/>
</dbReference>
<gene>
    <name evidence="13" type="ORF">SAMN05421659_106134</name>
</gene>
<dbReference type="InterPro" id="IPR009057">
    <property type="entry name" value="Homeodomain-like_sf"/>
</dbReference>
<protein>
    <recommendedName>
        <fullName evidence="2">Stage 0 sporulation protein A homolog</fullName>
    </recommendedName>
</protein>
<dbReference type="OrthoDB" id="2990361at2"/>
<dbReference type="Pfam" id="PF00072">
    <property type="entry name" value="Response_reg"/>
    <property type="match status" value="1"/>
</dbReference>
<evidence type="ECO:0000256" key="10">
    <source>
        <dbReference type="PROSITE-ProRule" id="PRU00169"/>
    </source>
</evidence>
<dbReference type="InterPro" id="IPR018060">
    <property type="entry name" value="HTH_AraC"/>
</dbReference>
<evidence type="ECO:0000256" key="6">
    <source>
        <dbReference type="ARBA" id="ARBA00023015"/>
    </source>
</evidence>
<dbReference type="Gene3D" id="3.40.50.2300">
    <property type="match status" value="1"/>
</dbReference>
<name>A0A1I0PZD7_9FIRM</name>
<reference evidence="13 14" key="1">
    <citation type="submission" date="2016-10" db="EMBL/GenBank/DDBJ databases">
        <authorList>
            <person name="de Groot N.N."/>
        </authorList>
    </citation>
    <scope>NUCLEOTIDE SEQUENCE [LARGE SCALE GENOMIC DNA]</scope>
    <source>
        <strain evidence="13 14">DSM 9179</strain>
    </source>
</reference>
<dbReference type="EMBL" id="FOJI01000006">
    <property type="protein sequence ID" value="SEW19590.1"/>
    <property type="molecule type" value="Genomic_DNA"/>
</dbReference>
<dbReference type="Proteomes" id="UP000199701">
    <property type="component" value="Unassembled WGS sequence"/>
</dbReference>
<evidence type="ECO:0000259" key="11">
    <source>
        <dbReference type="PROSITE" id="PS01124"/>
    </source>
</evidence>
<dbReference type="SUPFAM" id="SSF46689">
    <property type="entry name" value="Homeodomain-like"/>
    <property type="match status" value="2"/>
</dbReference>
<evidence type="ECO:0000313" key="13">
    <source>
        <dbReference type="EMBL" id="SEW19590.1"/>
    </source>
</evidence>
<evidence type="ECO:0000256" key="2">
    <source>
        <dbReference type="ARBA" id="ARBA00018672"/>
    </source>
</evidence>
<dbReference type="SMART" id="SM00448">
    <property type="entry name" value="REC"/>
    <property type="match status" value="1"/>
</dbReference>
<keyword evidence="14" id="KW-1185">Reference proteome</keyword>
<dbReference type="SUPFAM" id="SSF52172">
    <property type="entry name" value="CheY-like"/>
    <property type="match status" value="1"/>
</dbReference>
<dbReference type="InterPro" id="IPR011006">
    <property type="entry name" value="CheY-like_superfamily"/>
</dbReference>
<feature type="domain" description="HTH araC/xylS-type" evidence="11">
    <location>
        <begin position="319"/>
        <end position="418"/>
    </location>
</feature>
<dbReference type="SMART" id="SM00342">
    <property type="entry name" value="HTH_ARAC"/>
    <property type="match status" value="1"/>
</dbReference>
<dbReference type="STRING" id="99656.SAMN05421659_106134"/>
<accession>A0A1I0PZD7</accession>
<keyword evidence="4 10" id="KW-0597">Phosphoprotein</keyword>
<keyword evidence="3" id="KW-0963">Cytoplasm</keyword>
<dbReference type="PROSITE" id="PS01124">
    <property type="entry name" value="HTH_ARAC_FAMILY_2"/>
    <property type="match status" value="1"/>
</dbReference>
<comment type="function">
    <text evidence="9">May play the central regulatory role in sporulation. It may be an element of the effector pathway responsible for the activation of sporulation genes in response to nutritional stress. Spo0A may act in concert with spo0H (a sigma factor) to control the expression of some genes that are critical to the sporulation process.</text>
</comment>
<feature type="domain" description="Response regulatory" evidence="12">
    <location>
        <begin position="3"/>
        <end position="120"/>
    </location>
</feature>
<dbReference type="PRINTS" id="PR00032">
    <property type="entry name" value="HTHARAC"/>
</dbReference>
<dbReference type="InterPro" id="IPR001789">
    <property type="entry name" value="Sig_transdc_resp-reg_receiver"/>
</dbReference>
<dbReference type="InterPro" id="IPR051552">
    <property type="entry name" value="HptR"/>
</dbReference>
<keyword evidence="7" id="KW-0238">DNA-binding</keyword>
<comment type="subcellular location">
    <subcellularLocation>
        <location evidence="1">Cytoplasm</location>
    </subcellularLocation>
</comment>
<dbReference type="Pfam" id="PF12833">
    <property type="entry name" value="HTH_18"/>
    <property type="match status" value="1"/>
</dbReference>
<proteinExistence type="predicted"/>
<dbReference type="AlphaFoldDB" id="A0A1I0PZD7"/>
<dbReference type="GO" id="GO:0003700">
    <property type="term" value="F:DNA-binding transcription factor activity"/>
    <property type="evidence" value="ECO:0007669"/>
    <property type="project" value="InterPro"/>
</dbReference>
<evidence type="ECO:0000256" key="3">
    <source>
        <dbReference type="ARBA" id="ARBA00022490"/>
    </source>
</evidence>
<evidence type="ECO:0000256" key="1">
    <source>
        <dbReference type="ARBA" id="ARBA00004496"/>
    </source>
</evidence>
<keyword evidence="5" id="KW-0902">Two-component regulatory system</keyword>